<dbReference type="CDD" id="cd04765">
    <property type="entry name" value="HTH_MlrA-like_sg2"/>
    <property type="match status" value="1"/>
</dbReference>
<keyword evidence="1" id="KW-0238">DNA-binding</keyword>
<evidence type="ECO:0000313" key="5">
    <source>
        <dbReference type="Proteomes" id="UP001157914"/>
    </source>
</evidence>
<dbReference type="InterPro" id="IPR009061">
    <property type="entry name" value="DNA-bd_dom_put_sf"/>
</dbReference>
<dbReference type="PANTHER" id="PTHR30204:SF15">
    <property type="entry name" value="BLL5018 PROTEIN"/>
    <property type="match status" value="1"/>
</dbReference>
<dbReference type="Proteomes" id="UP001157914">
    <property type="component" value="Unassembled WGS sequence"/>
</dbReference>
<dbReference type="SUPFAM" id="SSF46955">
    <property type="entry name" value="Putative DNA-binding domain"/>
    <property type="match status" value="1"/>
</dbReference>
<name>A0ABY1NVY3_9HYPH</name>
<evidence type="ECO:0000256" key="1">
    <source>
        <dbReference type="ARBA" id="ARBA00023125"/>
    </source>
</evidence>
<sequence>MSSQEKSPDAFRTISEVADDLDLPQHVLRFWETRFSQIKPLKRGGGRRYYRPDDVELLKGIRHLLYEEGYTIKGVQRILKEQGPRFVMQIWQEDQSSLQAVSQSEKTSTPGVATPLEDAKDHSSADAAASRSTPLPKGVLPDDAPEAGEGQASGFSILGRFRTEKPVTAGPASEKPVSKEDVRRLQATLFELLECKRTLDQAR</sequence>
<evidence type="ECO:0000313" key="4">
    <source>
        <dbReference type="EMBL" id="SMP18953.1"/>
    </source>
</evidence>
<reference evidence="4 5" key="1">
    <citation type="submission" date="2017-05" db="EMBL/GenBank/DDBJ databases">
        <authorList>
            <person name="Varghese N."/>
            <person name="Submissions S."/>
        </authorList>
    </citation>
    <scope>NUCLEOTIDE SEQUENCE [LARGE SCALE GENOMIC DNA]</scope>
    <source>
        <strain evidence="4 5">DSM 15949</strain>
    </source>
</reference>
<evidence type="ECO:0000259" key="3">
    <source>
        <dbReference type="PROSITE" id="PS50937"/>
    </source>
</evidence>
<feature type="region of interest" description="Disordered" evidence="2">
    <location>
        <begin position="99"/>
        <end position="180"/>
    </location>
</feature>
<proteinExistence type="predicted"/>
<gene>
    <name evidence="4" type="ORF">SAMN06265374_1985</name>
</gene>
<evidence type="ECO:0000256" key="2">
    <source>
        <dbReference type="SAM" id="MobiDB-lite"/>
    </source>
</evidence>
<dbReference type="Pfam" id="PF13411">
    <property type="entry name" value="MerR_1"/>
    <property type="match status" value="1"/>
</dbReference>
<dbReference type="InterPro" id="IPR047057">
    <property type="entry name" value="MerR_fam"/>
</dbReference>
<dbReference type="PROSITE" id="PS50937">
    <property type="entry name" value="HTH_MERR_2"/>
    <property type="match status" value="1"/>
</dbReference>
<feature type="compositionally biased region" description="Polar residues" evidence="2">
    <location>
        <begin position="99"/>
        <end position="111"/>
    </location>
</feature>
<dbReference type="InterPro" id="IPR000551">
    <property type="entry name" value="MerR-type_HTH_dom"/>
</dbReference>
<dbReference type="Gene3D" id="1.10.1660.10">
    <property type="match status" value="1"/>
</dbReference>
<dbReference type="SMART" id="SM00422">
    <property type="entry name" value="HTH_MERR"/>
    <property type="match status" value="1"/>
</dbReference>
<keyword evidence="5" id="KW-1185">Reference proteome</keyword>
<accession>A0ABY1NVY3</accession>
<protein>
    <submittedName>
        <fullName evidence="4">Transcriptional regulator, MerR family</fullName>
    </submittedName>
</protein>
<dbReference type="RefSeq" id="WP_155189938.1">
    <property type="nucleotide sequence ID" value="NZ_BAAAEA010000003.1"/>
</dbReference>
<comment type="caution">
    <text evidence="4">The sequence shown here is derived from an EMBL/GenBank/DDBJ whole genome shotgun (WGS) entry which is preliminary data.</text>
</comment>
<dbReference type="EMBL" id="FXTT01000002">
    <property type="protein sequence ID" value="SMP18953.1"/>
    <property type="molecule type" value="Genomic_DNA"/>
</dbReference>
<dbReference type="PANTHER" id="PTHR30204">
    <property type="entry name" value="REDOX-CYCLING DRUG-SENSING TRANSCRIPTIONAL ACTIVATOR SOXR"/>
    <property type="match status" value="1"/>
</dbReference>
<organism evidence="4 5">
    <name type="scientific">Roseibium denhamense</name>
    <dbReference type="NCBI Taxonomy" id="76305"/>
    <lineage>
        <taxon>Bacteria</taxon>
        <taxon>Pseudomonadati</taxon>
        <taxon>Pseudomonadota</taxon>
        <taxon>Alphaproteobacteria</taxon>
        <taxon>Hyphomicrobiales</taxon>
        <taxon>Stappiaceae</taxon>
        <taxon>Roseibium</taxon>
    </lineage>
</organism>
<feature type="domain" description="HTH merR-type" evidence="3">
    <location>
        <begin position="13"/>
        <end position="81"/>
    </location>
</feature>